<organism evidence="5 6">
    <name type="scientific">Thermaerobacter composti</name>
    <dbReference type="NCBI Taxonomy" id="554949"/>
    <lineage>
        <taxon>Bacteria</taxon>
        <taxon>Bacillati</taxon>
        <taxon>Bacillota</taxon>
        <taxon>Clostridia</taxon>
        <taxon>Eubacteriales</taxon>
        <taxon>Clostridiales Family XVII. Incertae Sedis</taxon>
        <taxon>Thermaerobacter</taxon>
    </lineage>
</organism>
<keyword evidence="2" id="KW-0963">Cytoplasm</keyword>
<dbReference type="PANTHER" id="PTHR33231">
    <property type="entry name" value="30S RIBOSOMAL PROTEIN"/>
    <property type="match status" value="1"/>
</dbReference>
<feature type="domain" description="Sigma 54 modulation/S30EA ribosomal protein C-terminal" evidence="4">
    <location>
        <begin position="126"/>
        <end position="182"/>
    </location>
</feature>
<feature type="region of interest" description="Disordered" evidence="3">
    <location>
        <begin position="102"/>
        <end position="129"/>
    </location>
</feature>
<dbReference type="CDD" id="cd00552">
    <property type="entry name" value="RaiA"/>
    <property type="match status" value="1"/>
</dbReference>
<dbReference type="InterPro" id="IPR003489">
    <property type="entry name" value="RHF/RaiA"/>
</dbReference>
<comment type="function">
    <text evidence="2">Required for dimerization of active 70S ribosomes into 100S ribosomes in stationary phase; 100S ribosomes are translationally inactive and sometimes present during exponential growth.</text>
</comment>
<dbReference type="HAMAP" id="MF_00839">
    <property type="entry name" value="HPF"/>
    <property type="match status" value="1"/>
</dbReference>
<comment type="similarity">
    <text evidence="2">Belongs to the HPF/YfiA ribosome-associated protein family. Long HPF subfamily.</text>
</comment>
<dbReference type="Gene3D" id="3.30.505.50">
    <property type="entry name" value="Sigma 54 modulation/S30EA ribosomal protein, C-terminal domain"/>
    <property type="match status" value="1"/>
</dbReference>
<dbReference type="NCBIfam" id="TIGR00741">
    <property type="entry name" value="yfiA"/>
    <property type="match status" value="1"/>
</dbReference>
<dbReference type="Pfam" id="PF02482">
    <property type="entry name" value="Ribosomal_S30AE"/>
    <property type="match status" value="1"/>
</dbReference>
<comment type="subcellular location">
    <subcellularLocation>
        <location evidence="2">Cytoplasm</location>
    </subcellularLocation>
</comment>
<dbReference type="SUPFAM" id="SSF69754">
    <property type="entry name" value="Ribosome binding protein Y (YfiA homologue)"/>
    <property type="match status" value="1"/>
</dbReference>
<dbReference type="RefSeq" id="WP_318750824.1">
    <property type="nucleotide sequence ID" value="NZ_CP132508.1"/>
</dbReference>
<gene>
    <name evidence="5" type="primary">raiA</name>
    <name evidence="2" type="synonym">hpf</name>
    <name evidence="5" type="ORF">Q5761_00815</name>
</gene>
<evidence type="ECO:0000313" key="5">
    <source>
        <dbReference type="EMBL" id="WPD19247.1"/>
    </source>
</evidence>
<accession>A0ABZ0QR73</accession>
<proteinExistence type="inferred from homology"/>
<comment type="subunit">
    <text evidence="2">Interacts with 100S ribosomes.</text>
</comment>
<evidence type="ECO:0000259" key="4">
    <source>
        <dbReference type="Pfam" id="PF16321"/>
    </source>
</evidence>
<evidence type="ECO:0000256" key="2">
    <source>
        <dbReference type="HAMAP-Rule" id="MF_00839"/>
    </source>
</evidence>
<evidence type="ECO:0000256" key="3">
    <source>
        <dbReference type="SAM" id="MobiDB-lite"/>
    </source>
</evidence>
<dbReference type="PANTHER" id="PTHR33231:SF1">
    <property type="entry name" value="30S RIBOSOMAL PROTEIN"/>
    <property type="match status" value="1"/>
</dbReference>
<dbReference type="EMBL" id="CP132508">
    <property type="protein sequence ID" value="WPD19247.1"/>
    <property type="molecule type" value="Genomic_DNA"/>
</dbReference>
<keyword evidence="1 2" id="KW-0810">Translation regulation</keyword>
<dbReference type="InterPro" id="IPR050574">
    <property type="entry name" value="HPF/YfiA_ribosome-assoc"/>
</dbReference>
<evidence type="ECO:0000256" key="1">
    <source>
        <dbReference type="ARBA" id="ARBA00022845"/>
    </source>
</evidence>
<dbReference type="Proteomes" id="UP001304683">
    <property type="component" value="Chromosome"/>
</dbReference>
<dbReference type="InterPro" id="IPR036567">
    <property type="entry name" value="RHF-like"/>
</dbReference>
<dbReference type="InterPro" id="IPR034694">
    <property type="entry name" value="HPF_long/plastid"/>
</dbReference>
<dbReference type="InterPro" id="IPR032528">
    <property type="entry name" value="Ribosom_S30AE_C"/>
</dbReference>
<name>A0ABZ0QR73_9FIRM</name>
<protein>
    <recommendedName>
        <fullName evidence="2">Ribosome hibernation promoting factor</fullName>
        <shortName evidence="2">HPF</shortName>
    </recommendedName>
</protein>
<sequence>MNIAIYGKNLDVTDALKEYARRKVGKVARYFNDTPLQAQVTLSIERDRHIVEVTIPLPNNGLLIRAEEDSEDMYASIDLVVDKLERQIRKLKTRLNRKARRLEATTGQALPESETSLDEPAPADAEEEGRVVRTKRFPLKPMTVDEAILQMDLLGHDFFVFANAATGDVNVVYRRRDGQYGLIEPEA</sequence>
<reference evidence="5 6" key="1">
    <citation type="submission" date="2023-08" db="EMBL/GenBank/DDBJ databases">
        <title>Genome sequence of Thermaerobacter compostii strain Ins1, a spore-forming filamentous bacterium isolated from a deep geothermal reservoir.</title>
        <authorList>
            <person name="Bregnard D."/>
            <person name="Gonzalez D."/>
            <person name="Junier P."/>
        </authorList>
    </citation>
    <scope>NUCLEOTIDE SEQUENCE [LARGE SCALE GENOMIC DNA]</scope>
    <source>
        <strain evidence="5 6">Ins1</strain>
    </source>
</reference>
<dbReference type="InterPro" id="IPR038416">
    <property type="entry name" value="Ribosom_S30AE_C_sf"/>
</dbReference>
<dbReference type="Pfam" id="PF16321">
    <property type="entry name" value="Ribosom_S30AE_C"/>
    <property type="match status" value="1"/>
</dbReference>
<evidence type="ECO:0000313" key="6">
    <source>
        <dbReference type="Proteomes" id="UP001304683"/>
    </source>
</evidence>
<dbReference type="Gene3D" id="3.30.160.100">
    <property type="entry name" value="Ribosome hibernation promotion factor-like"/>
    <property type="match status" value="1"/>
</dbReference>
<keyword evidence="6" id="KW-1185">Reference proteome</keyword>